<comment type="caution">
    <text evidence="5">The sequence shown here is derived from an EMBL/GenBank/DDBJ whole genome shotgun (WGS) entry which is preliminary data.</text>
</comment>
<keyword evidence="3" id="KW-0732">Signal</keyword>
<dbReference type="InterPro" id="IPR032710">
    <property type="entry name" value="NTF2-like_dom_sf"/>
</dbReference>
<evidence type="ECO:0000256" key="1">
    <source>
        <dbReference type="SAM" id="MobiDB-lite"/>
    </source>
</evidence>
<keyword evidence="2" id="KW-0472">Membrane</keyword>
<evidence type="ECO:0000313" key="6">
    <source>
        <dbReference type="Proteomes" id="UP000306441"/>
    </source>
</evidence>
<sequence length="347" mass="36659">MLSGKSRAFTLLGALMVAFTMVSTDFAEARRGGSFGSRGSRTFQQAPATPTAPNAARPVERSMSPTTAPNAATRQQPGATQQRPGLFGGLGGSLMRGMLIGGLLGMLLGYGFGGMAGMLGFLIQLLLVGLVVMLALRFFRSRSTPATAGGPGFGQQEPGSGSADILGRNAHAREQAGERSASRPGHASGRAGSFAIPGFGGAAPASSQDIELGQADLDTFERLLGKVQAAFAEEDHTALRRLCTPEMVSFFSEELADNAKSGMRNDVTGVRLLQADIAEAWREDGEDYATAAFRYESVDLMRDRATGKVLEGDETAPSETTELWTFVRRDGKEWKLSAIQETDQPGA</sequence>
<feature type="chain" id="PRO_5046642553" description="Tim44-like domain-containing protein" evidence="3">
    <location>
        <begin position="30"/>
        <end position="347"/>
    </location>
</feature>
<feature type="compositionally biased region" description="Polar residues" evidence="1">
    <location>
        <begin position="63"/>
        <end position="83"/>
    </location>
</feature>
<gene>
    <name evidence="5" type="ORF">E6C48_03690</name>
</gene>
<feature type="region of interest" description="Disordered" evidence="1">
    <location>
        <begin position="145"/>
        <end position="165"/>
    </location>
</feature>
<feature type="transmembrane region" description="Helical" evidence="2">
    <location>
        <begin position="119"/>
        <end position="139"/>
    </location>
</feature>
<evidence type="ECO:0000256" key="2">
    <source>
        <dbReference type="SAM" id="Phobius"/>
    </source>
</evidence>
<dbReference type="SMART" id="SM00978">
    <property type="entry name" value="Tim44"/>
    <property type="match status" value="1"/>
</dbReference>
<proteinExistence type="predicted"/>
<feature type="domain" description="Tim44-like" evidence="4">
    <location>
        <begin position="197"/>
        <end position="341"/>
    </location>
</feature>
<protein>
    <recommendedName>
        <fullName evidence="4">Tim44-like domain-containing protein</fullName>
    </recommendedName>
</protein>
<keyword evidence="2" id="KW-0812">Transmembrane</keyword>
<organism evidence="5 6">
    <name type="scientific">Ollibium composti</name>
    <dbReference type="NCBI Taxonomy" id="2675109"/>
    <lineage>
        <taxon>Bacteria</taxon>
        <taxon>Pseudomonadati</taxon>
        <taxon>Pseudomonadota</taxon>
        <taxon>Alphaproteobacteria</taxon>
        <taxon>Hyphomicrobiales</taxon>
        <taxon>Phyllobacteriaceae</taxon>
        <taxon>Ollibium</taxon>
    </lineage>
</organism>
<evidence type="ECO:0000259" key="4">
    <source>
        <dbReference type="SMART" id="SM00978"/>
    </source>
</evidence>
<keyword evidence="2" id="KW-1133">Transmembrane helix</keyword>
<feature type="transmembrane region" description="Helical" evidence="2">
    <location>
        <begin position="94"/>
        <end position="112"/>
    </location>
</feature>
<keyword evidence="6" id="KW-1185">Reference proteome</keyword>
<evidence type="ECO:0000256" key="3">
    <source>
        <dbReference type="SAM" id="SignalP"/>
    </source>
</evidence>
<feature type="signal peptide" evidence="3">
    <location>
        <begin position="1"/>
        <end position="29"/>
    </location>
</feature>
<accession>A0ABY2QA54</accession>
<feature type="compositionally biased region" description="Low complexity" evidence="1">
    <location>
        <begin position="37"/>
        <end position="57"/>
    </location>
</feature>
<evidence type="ECO:0000313" key="5">
    <source>
        <dbReference type="EMBL" id="THF58770.1"/>
    </source>
</evidence>
<name>A0ABY2QA54_9HYPH</name>
<dbReference type="Proteomes" id="UP000306441">
    <property type="component" value="Unassembled WGS sequence"/>
</dbReference>
<dbReference type="SUPFAM" id="SSF54427">
    <property type="entry name" value="NTF2-like"/>
    <property type="match status" value="1"/>
</dbReference>
<dbReference type="PANTHER" id="PTHR41542:SF1">
    <property type="entry name" value="BLL5807 PROTEIN"/>
    <property type="match status" value="1"/>
</dbReference>
<dbReference type="InterPro" id="IPR007379">
    <property type="entry name" value="Tim44-like_dom"/>
</dbReference>
<dbReference type="Gene3D" id="3.10.450.240">
    <property type="match status" value="1"/>
</dbReference>
<dbReference type="Pfam" id="PF04280">
    <property type="entry name" value="Tim44"/>
    <property type="match status" value="1"/>
</dbReference>
<feature type="region of interest" description="Disordered" evidence="1">
    <location>
        <begin position="33"/>
        <end position="85"/>
    </location>
</feature>
<dbReference type="EMBL" id="SSNY01000002">
    <property type="protein sequence ID" value="THF58770.1"/>
    <property type="molecule type" value="Genomic_DNA"/>
</dbReference>
<dbReference type="PANTHER" id="PTHR41542">
    <property type="entry name" value="BLL5807 PROTEIN"/>
    <property type="match status" value="1"/>
</dbReference>
<reference evidence="5 6" key="1">
    <citation type="submission" date="2019-04" db="EMBL/GenBank/DDBJ databases">
        <title>Mesorhizobium composti sp. nov., isolated from compost.</title>
        <authorList>
            <person name="Lin S.-Y."/>
            <person name="Hameed A."/>
            <person name="Hsieh Y.-T."/>
            <person name="Young C.-C."/>
        </authorList>
    </citation>
    <scope>NUCLEOTIDE SEQUENCE [LARGE SCALE GENOMIC DNA]</scope>
    <source>
        <strain evidence="5 6">CC-YTH430</strain>
    </source>
</reference>
<dbReference type="RefSeq" id="WP_136354162.1">
    <property type="nucleotide sequence ID" value="NZ_SSNY01000002.1"/>
</dbReference>